<dbReference type="PRINTS" id="PR00080">
    <property type="entry name" value="SDRFAMILY"/>
</dbReference>
<evidence type="ECO:0000256" key="2">
    <source>
        <dbReference type="ARBA" id="ARBA00023002"/>
    </source>
</evidence>
<dbReference type="GO" id="GO:0004316">
    <property type="term" value="F:3-oxoacyl-[acyl-carrier-protein] reductase (NADPH) activity"/>
    <property type="evidence" value="ECO:0007669"/>
    <property type="project" value="UniProtKB-EC"/>
</dbReference>
<dbReference type="SMART" id="SM00822">
    <property type="entry name" value="PKS_KR"/>
    <property type="match status" value="1"/>
</dbReference>
<dbReference type="PANTHER" id="PTHR43975">
    <property type="entry name" value="ZGC:101858"/>
    <property type="match status" value="1"/>
</dbReference>
<evidence type="ECO:0000313" key="4">
    <source>
        <dbReference type="EMBL" id="EGK57835.1"/>
    </source>
</evidence>
<evidence type="ECO:0000313" key="5">
    <source>
        <dbReference type="Proteomes" id="UP000004067"/>
    </source>
</evidence>
<dbReference type="NCBIfam" id="NF005559">
    <property type="entry name" value="PRK07231.1"/>
    <property type="match status" value="1"/>
</dbReference>
<evidence type="ECO:0000259" key="3">
    <source>
        <dbReference type="SMART" id="SM00822"/>
    </source>
</evidence>
<dbReference type="CDD" id="cd05233">
    <property type="entry name" value="SDR_c"/>
    <property type="match status" value="1"/>
</dbReference>
<dbReference type="PROSITE" id="PS00061">
    <property type="entry name" value="ADH_SHORT"/>
    <property type="match status" value="1"/>
</dbReference>
<dbReference type="EC" id="1.1.1.100" evidence="4"/>
<proteinExistence type="inferred from homology"/>
<comment type="similarity">
    <text evidence="1">Belongs to the short-chain dehydrogenases/reductases (SDR) family.</text>
</comment>
<dbReference type="Pfam" id="PF13561">
    <property type="entry name" value="adh_short_C2"/>
    <property type="match status" value="1"/>
</dbReference>
<dbReference type="AlphaFoldDB" id="F5RPD4"/>
<dbReference type="PRINTS" id="PR00081">
    <property type="entry name" value="GDHRDH"/>
</dbReference>
<keyword evidence="2 4" id="KW-0560">Oxidoreductase</keyword>
<dbReference type="EMBL" id="AFHQ01000053">
    <property type="protein sequence ID" value="EGK57835.1"/>
    <property type="molecule type" value="Genomic_DNA"/>
</dbReference>
<name>F5RPD4_9FIRM</name>
<evidence type="ECO:0000256" key="1">
    <source>
        <dbReference type="ARBA" id="ARBA00006484"/>
    </source>
</evidence>
<keyword evidence="5" id="KW-1185">Reference proteome</keyword>
<dbReference type="eggNOG" id="COG1028">
    <property type="taxonomic scope" value="Bacteria"/>
</dbReference>
<dbReference type="SUPFAM" id="SSF51735">
    <property type="entry name" value="NAD(P)-binding Rossmann-fold domains"/>
    <property type="match status" value="1"/>
</dbReference>
<dbReference type="InterPro" id="IPR036291">
    <property type="entry name" value="NAD(P)-bd_dom_sf"/>
</dbReference>
<gene>
    <name evidence="4" type="primary">fabG4</name>
    <name evidence="4" type="ORF">HMPREF9081_2120</name>
</gene>
<dbReference type="FunFam" id="3.40.50.720:FF:000084">
    <property type="entry name" value="Short-chain dehydrogenase reductase"/>
    <property type="match status" value="1"/>
</dbReference>
<sequence length="260" mass="27160">MDMEKTIFVGDAFAGKTVLISGGTSGIGFAAAKIFCTGGAQVALMGRDEARGQAAIHTLSGGENARYIAGDVRVRVDCACAVEECARAFGGVDILLNSAGIYAEGALDDLTEDMLEELIATNVKGTFHLTQAALPYLRKTRGNIVNVASDAGLHGNYFCAAYAATKGAVIAFTHSLALDLSRDGVRVNAVAPADILTPLTERQFSPHLPREDQLREMAAHYPLGRIGTAEEVAHVIAFLASPAAAWVTGSIYCVDGGLTA</sequence>
<dbReference type="STRING" id="888060.HMPREF9081_2120"/>
<dbReference type="PANTHER" id="PTHR43975:SF2">
    <property type="entry name" value="EG:BACR7A4.14 PROTEIN-RELATED"/>
    <property type="match status" value="1"/>
</dbReference>
<dbReference type="InterPro" id="IPR002347">
    <property type="entry name" value="SDR_fam"/>
</dbReference>
<dbReference type="InterPro" id="IPR020904">
    <property type="entry name" value="Sc_DH/Rdtase_CS"/>
</dbReference>
<comment type="caution">
    <text evidence="4">The sequence shown here is derived from an EMBL/GenBank/DDBJ whole genome shotgun (WGS) entry which is preliminary data.</text>
</comment>
<dbReference type="Gene3D" id="3.40.50.720">
    <property type="entry name" value="NAD(P)-binding Rossmann-like Domain"/>
    <property type="match status" value="1"/>
</dbReference>
<reference evidence="4 5" key="1">
    <citation type="submission" date="2011-04" db="EMBL/GenBank/DDBJ databases">
        <authorList>
            <person name="Muzny D."/>
            <person name="Qin X."/>
            <person name="Deng J."/>
            <person name="Jiang H."/>
            <person name="Liu Y."/>
            <person name="Qu J."/>
            <person name="Song X.-Z."/>
            <person name="Zhang L."/>
            <person name="Thornton R."/>
            <person name="Coyle M."/>
            <person name="Francisco L."/>
            <person name="Jackson L."/>
            <person name="Javaid M."/>
            <person name="Korchina V."/>
            <person name="Kovar C."/>
            <person name="Mata R."/>
            <person name="Mathew T."/>
            <person name="Ngo R."/>
            <person name="Nguyen L."/>
            <person name="Nguyen N."/>
            <person name="Okwuonu G."/>
            <person name="Ongeri F."/>
            <person name="Pham C."/>
            <person name="Simmons D."/>
            <person name="Wilczek-Boney K."/>
            <person name="Hale W."/>
            <person name="Jakkamsetti A."/>
            <person name="Pham P."/>
            <person name="Ruth R."/>
            <person name="San Lucas F."/>
            <person name="Warren J."/>
            <person name="Zhang J."/>
            <person name="Zhao Z."/>
            <person name="Zhou C."/>
            <person name="Zhu D."/>
            <person name="Lee S."/>
            <person name="Bess C."/>
            <person name="Blankenburg K."/>
            <person name="Forbes L."/>
            <person name="Fu Q."/>
            <person name="Gubbala S."/>
            <person name="Hirani K."/>
            <person name="Jayaseelan J.C."/>
            <person name="Lara F."/>
            <person name="Munidasa M."/>
            <person name="Palculict T."/>
            <person name="Patil S."/>
            <person name="Pu L.-L."/>
            <person name="Saada N."/>
            <person name="Tang L."/>
            <person name="Weissenberger G."/>
            <person name="Zhu Y."/>
            <person name="Hemphill L."/>
            <person name="Shang Y."/>
            <person name="Youmans B."/>
            <person name="Ayvaz T."/>
            <person name="Ross M."/>
            <person name="Santibanez J."/>
            <person name="Aqrawi P."/>
            <person name="Gross S."/>
            <person name="Joshi V."/>
            <person name="Fowler G."/>
            <person name="Nazareth L."/>
            <person name="Reid J."/>
            <person name="Worley K."/>
            <person name="Petrosino J."/>
            <person name="Highlander S."/>
            <person name="Gibbs R."/>
        </authorList>
    </citation>
    <scope>NUCLEOTIDE SEQUENCE [LARGE SCALE GENOMIC DNA]</scope>
    <source>
        <strain evidence="4 5">DSM 2778</strain>
    </source>
</reference>
<dbReference type="Proteomes" id="UP000004067">
    <property type="component" value="Unassembled WGS sequence"/>
</dbReference>
<protein>
    <submittedName>
        <fullName evidence="4">3-oxoacyl-[acyl-carrier-protein] reductase</fullName>
        <ecNumber evidence="4">1.1.1.100</ecNumber>
    </submittedName>
</protein>
<dbReference type="HOGENOM" id="CLU_010194_1_2_9"/>
<dbReference type="InterPro" id="IPR057326">
    <property type="entry name" value="KR_dom"/>
</dbReference>
<feature type="domain" description="Ketoreductase" evidence="3">
    <location>
        <begin position="16"/>
        <end position="217"/>
    </location>
</feature>
<accession>F5RPD4</accession>
<dbReference type="GO" id="GO:0008206">
    <property type="term" value="P:bile acid metabolic process"/>
    <property type="evidence" value="ECO:0007669"/>
    <property type="project" value="UniProtKB-ARBA"/>
</dbReference>
<organism evidence="4 5">
    <name type="scientific">Centipeda periodontii DSM 2778</name>
    <dbReference type="NCBI Taxonomy" id="888060"/>
    <lineage>
        <taxon>Bacteria</taxon>
        <taxon>Bacillati</taxon>
        <taxon>Bacillota</taxon>
        <taxon>Negativicutes</taxon>
        <taxon>Selenomonadales</taxon>
        <taxon>Selenomonadaceae</taxon>
        <taxon>Centipeda</taxon>
    </lineage>
</organism>